<keyword evidence="3" id="KW-1185">Reference proteome</keyword>
<reference evidence="2 3" key="1">
    <citation type="journal article" date="2017" name="Mycologia">
        <title>Bifiguratus adelaidae, gen. et sp. nov., a new member of Mucoromycotina in endophytic and soil-dwelling habitats.</title>
        <authorList>
            <person name="Torres-Cruz T.J."/>
            <person name="Billingsley Tobias T.L."/>
            <person name="Almatruk M."/>
            <person name="Hesse C."/>
            <person name="Kuske C.R."/>
            <person name="Desiro A."/>
            <person name="Benucci G.M."/>
            <person name="Bonito G."/>
            <person name="Stajich J.E."/>
            <person name="Dunlap C."/>
            <person name="Arnold A.E."/>
            <person name="Porras-Alfaro A."/>
        </authorList>
    </citation>
    <scope>NUCLEOTIDE SEQUENCE [LARGE SCALE GENOMIC DNA]</scope>
    <source>
        <strain evidence="2 3">AZ0501</strain>
    </source>
</reference>
<dbReference type="InterPro" id="IPR003347">
    <property type="entry name" value="JmjC_dom"/>
</dbReference>
<evidence type="ECO:0000313" key="2">
    <source>
        <dbReference type="EMBL" id="OZJ04098.1"/>
    </source>
</evidence>
<dbReference type="AlphaFoldDB" id="A0A261Y0K4"/>
<name>A0A261Y0K4_9FUNG</name>
<dbReference type="SMART" id="SM00558">
    <property type="entry name" value="JmjC"/>
    <property type="match status" value="1"/>
</dbReference>
<gene>
    <name evidence="2" type="ORF">BZG36_02850</name>
</gene>
<dbReference type="PANTHER" id="PTHR12461">
    <property type="entry name" value="HYPOXIA-INDUCIBLE FACTOR 1 ALPHA INHIBITOR-RELATED"/>
    <property type="match status" value="1"/>
</dbReference>
<dbReference type="InterPro" id="IPR041667">
    <property type="entry name" value="Cupin_8"/>
</dbReference>
<dbReference type="OrthoDB" id="47172at2759"/>
<sequence>MLGRSLSHVATRLSQVATLNAPSMAEFSPVFASQTPVLIRQAMRHWPALSWTLDTFADRYGHLVVPVEMGRYEAGEQVEMPLGVYVEGWIKQALQGKGPNGQVGYLAQHHLLDQAPELRNDIEVPVYTQAGKGDHYQTAFFLGPSGTITTLHKDPYHNLFCQVFGTKKVWLFAPSEDAKMYAYLDPWRKNTSRIRDIEEAYVRSDRYPLLKDAACVEANMEPGDMLYIPLGWWHYVRSLNASCSVSFWFR</sequence>
<accession>A0A261Y0K4</accession>
<dbReference type="PANTHER" id="PTHR12461:SF105">
    <property type="entry name" value="HYPOXIA-INDUCIBLE FACTOR 1-ALPHA INHIBITOR"/>
    <property type="match status" value="1"/>
</dbReference>
<comment type="caution">
    <text evidence="2">The sequence shown here is derived from an EMBL/GenBank/DDBJ whole genome shotgun (WGS) entry which is preliminary data.</text>
</comment>
<dbReference type="Proteomes" id="UP000242875">
    <property type="component" value="Unassembled WGS sequence"/>
</dbReference>
<evidence type="ECO:0000313" key="3">
    <source>
        <dbReference type="Proteomes" id="UP000242875"/>
    </source>
</evidence>
<protein>
    <recommendedName>
        <fullName evidence="1">JmjC domain-containing protein</fullName>
    </recommendedName>
</protein>
<dbReference type="SUPFAM" id="SSF51197">
    <property type="entry name" value="Clavaminate synthase-like"/>
    <property type="match status" value="1"/>
</dbReference>
<proteinExistence type="predicted"/>
<dbReference type="Gene3D" id="2.60.120.650">
    <property type="entry name" value="Cupin"/>
    <property type="match status" value="1"/>
</dbReference>
<dbReference type="PROSITE" id="PS51184">
    <property type="entry name" value="JMJC"/>
    <property type="match status" value="1"/>
</dbReference>
<evidence type="ECO:0000259" key="1">
    <source>
        <dbReference type="PROSITE" id="PS51184"/>
    </source>
</evidence>
<dbReference type="EMBL" id="MVBO01000053">
    <property type="protein sequence ID" value="OZJ04098.1"/>
    <property type="molecule type" value="Genomic_DNA"/>
</dbReference>
<dbReference type="Pfam" id="PF13621">
    <property type="entry name" value="Cupin_8"/>
    <property type="match status" value="1"/>
</dbReference>
<feature type="domain" description="JmjC" evidence="1">
    <location>
        <begin position="113"/>
        <end position="250"/>
    </location>
</feature>
<organism evidence="2 3">
    <name type="scientific">Bifiguratus adelaidae</name>
    <dbReference type="NCBI Taxonomy" id="1938954"/>
    <lineage>
        <taxon>Eukaryota</taxon>
        <taxon>Fungi</taxon>
        <taxon>Fungi incertae sedis</taxon>
        <taxon>Mucoromycota</taxon>
        <taxon>Mucoromycotina</taxon>
        <taxon>Endogonomycetes</taxon>
        <taxon>Endogonales</taxon>
        <taxon>Endogonales incertae sedis</taxon>
        <taxon>Bifiguratus</taxon>
    </lineage>
</organism>